<proteinExistence type="predicted"/>
<feature type="transmembrane region" description="Helical" evidence="5">
    <location>
        <begin position="174"/>
        <end position="194"/>
    </location>
</feature>
<dbReference type="SUPFAM" id="SSF103481">
    <property type="entry name" value="Multidrug resistance efflux transporter EmrE"/>
    <property type="match status" value="2"/>
</dbReference>
<keyword evidence="8" id="KW-1185">Reference proteome</keyword>
<keyword evidence="3 5" id="KW-1133">Transmembrane helix</keyword>
<keyword evidence="4 5" id="KW-0472">Membrane</keyword>
<dbReference type="RefSeq" id="WP_148816387.1">
    <property type="nucleotide sequence ID" value="NZ_CP043046.1"/>
</dbReference>
<dbReference type="PANTHER" id="PTHR22911:SF6">
    <property type="entry name" value="SOLUTE CARRIER FAMILY 35 MEMBER G1"/>
    <property type="match status" value="1"/>
</dbReference>
<evidence type="ECO:0000256" key="2">
    <source>
        <dbReference type="ARBA" id="ARBA00022692"/>
    </source>
</evidence>
<evidence type="ECO:0000256" key="4">
    <source>
        <dbReference type="ARBA" id="ARBA00023136"/>
    </source>
</evidence>
<evidence type="ECO:0000313" key="8">
    <source>
        <dbReference type="Proteomes" id="UP000325161"/>
    </source>
</evidence>
<dbReference type="InterPro" id="IPR000620">
    <property type="entry name" value="EamA_dom"/>
</dbReference>
<dbReference type="AlphaFoldDB" id="A0A5C0B2D8"/>
<evidence type="ECO:0000313" key="7">
    <source>
        <dbReference type="EMBL" id="QEI07340.1"/>
    </source>
</evidence>
<feature type="domain" description="EamA" evidence="6">
    <location>
        <begin position="3"/>
        <end position="130"/>
    </location>
</feature>
<dbReference type="KEGG" id="pacr:FXN63_16935"/>
<gene>
    <name evidence="7" type="ORF">FXN63_16935</name>
</gene>
<name>A0A5C0B2D8_9BURK</name>
<evidence type="ECO:0000256" key="3">
    <source>
        <dbReference type="ARBA" id="ARBA00022989"/>
    </source>
</evidence>
<feature type="transmembrane region" description="Helical" evidence="5">
    <location>
        <begin position="142"/>
        <end position="162"/>
    </location>
</feature>
<dbReference type="GO" id="GO:0016020">
    <property type="term" value="C:membrane"/>
    <property type="evidence" value="ECO:0007669"/>
    <property type="project" value="UniProtKB-SubCell"/>
</dbReference>
<organism evidence="7 8">
    <name type="scientific">Pigmentiphaga aceris</name>
    <dbReference type="NCBI Taxonomy" id="1940612"/>
    <lineage>
        <taxon>Bacteria</taxon>
        <taxon>Pseudomonadati</taxon>
        <taxon>Pseudomonadota</taxon>
        <taxon>Betaproteobacteria</taxon>
        <taxon>Burkholderiales</taxon>
        <taxon>Alcaligenaceae</taxon>
        <taxon>Pigmentiphaga</taxon>
    </lineage>
</organism>
<dbReference type="PANTHER" id="PTHR22911">
    <property type="entry name" value="ACYL-MALONYL CONDENSING ENZYME-RELATED"/>
    <property type="match status" value="1"/>
</dbReference>
<sequence>MQALWMLFASVMFAIMGASVKLAAAGLPLPEVVLMRGLPIVIVLLIWARRSGRSLIPPSWRLHAVRNISGIASMWMSFYAISHLSLATATSLSYTSPLFIAAWVMWRSNTRDSLRIAALFIGFIGVLILLRPSVTEDQWVPAMIGLAGGALMAVAYLGLRVLGQAGEPEWRTVFYFALSASLSGLVMLPVTGWVSPGMDGWLALLSMAGSGMLGQFAVTRAFGRGSALLSAALQYSTIVFSAGLGYLFWNDAPDALGWAGMGLIVLAGLISTWCTRRDKGKA</sequence>
<accession>A0A5C0B2D8</accession>
<dbReference type="EMBL" id="CP043046">
    <property type="protein sequence ID" value="QEI07340.1"/>
    <property type="molecule type" value="Genomic_DNA"/>
</dbReference>
<protein>
    <submittedName>
        <fullName evidence="7">DMT family transporter</fullName>
    </submittedName>
</protein>
<evidence type="ECO:0000259" key="6">
    <source>
        <dbReference type="Pfam" id="PF00892"/>
    </source>
</evidence>
<feature type="transmembrane region" description="Helical" evidence="5">
    <location>
        <begin position="87"/>
        <end position="106"/>
    </location>
</feature>
<feature type="transmembrane region" description="Helical" evidence="5">
    <location>
        <begin position="255"/>
        <end position="274"/>
    </location>
</feature>
<evidence type="ECO:0000256" key="1">
    <source>
        <dbReference type="ARBA" id="ARBA00004141"/>
    </source>
</evidence>
<dbReference type="Proteomes" id="UP000325161">
    <property type="component" value="Chromosome"/>
</dbReference>
<dbReference type="InterPro" id="IPR037185">
    <property type="entry name" value="EmrE-like"/>
</dbReference>
<feature type="transmembrane region" description="Helical" evidence="5">
    <location>
        <begin position="113"/>
        <end position="130"/>
    </location>
</feature>
<reference evidence="7 8" key="1">
    <citation type="submission" date="2019-08" db="EMBL/GenBank/DDBJ databases">
        <title>Amphibian skin-associated Pigmentiphaga: genome sequence and occurrence across geography and hosts.</title>
        <authorList>
            <person name="Bletz M.C."/>
            <person name="Bunk B."/>
            <person name="Sproeer C."/>
            <person name="Biwer P."/>
            <person name="Reiter S."/>
            <person name="Rabemananjara F.C.E."/>
            <person name="Schulz S."/>
            <person name="Overmann J."/>
            <person name="Vences M."/>
        </authorList>
    </citation>
    <scope>NUCLEOTIDE SEQUENCE [LARGE SCALE GENOMIC DNA]</scope>
    <source>
        <strain evidence="7 8">Mada1488</strain>
    </source>
</reference>
<dbReference type="Pfam" id="PF00892">
    <property type="entry name" value="EamA"/>
    <property type="match status" value="1"/>
</dbReference>
<keyword evidence="2 5" id="KW-0812">Transmembrane</keyword>
<feature type="transmembrane region" description="Helical" evidence="5">
    <location>
        <begin position="227"/>
        <end position="249"/>
    </location>
</feature>
<evidence type="ECO:0000256" key="5">
    <source>
        <dbReference type="SAM" id="Phobius"/>
    </source>
</evidence>
<feature type="transmembrane region" description="Helical" evidence="5">
    <location>
        <begin position="200"/>
        <end position="218"/>
    </location>
</feature>
<dbReference type="OrthoDB" id="8524934at2"/>
<comment type="subcellular location">
    <subcellularLocation>
        <location evidence="1">Membrane</location>
        <topology evidence="1">Multi-pass membrane protein</topology>
    </subcellularLocation>
</comment>